<feature type="chain" id="PRO_5015684834" evidence="1">
    <location>
        <begin position="27"/>
        <end position="236"/>
    </location>
</feature>
<organism evidence="3 4">
    <name type="scientific">Adhaeribacter arboris</name>
    <dbReference type="NCBI Taxonomy" id="2072846"/>
    <lineage>
        <taxon>Bacteria</taxon>
        <taxon>Pseudomonadati</taxon>
        <taxon>Bacteroidota</taxon>
        <taxon>Cytophagia</taxon>
        <taxon>Cytophagales</taxon>
        <taxon>Hymenobacteraceae</taxon>
        <taxon>Adhaeribacter</taxon>
    </lineage>
</organism>
<dbReference type="GO" id="GO:0016787">
    <property type="term" value="F:hydrolase activity"/>
    <property type="evidence" value="ECO:0007669"/>
    <property type="project" value="InterPro"/>
</dbReference>
<dbReference type="Pfam" id="PF06439">
    <property type="entry name" value="3keto-disac_hyd"/>
    <property type="match status" value="1"/>
</dbReference>
<keyword evidence="1" id="KW-0732">Signal</keyword>
<dbReference type="Gene3D" id="2.60.120.560">
    <property type="entry name" value="Exo-inulinase, domain 1"/>
    <property type="match status" value="1"/>
</dbReference>
<accession>A0A2T2YKC7</accession>
<dbReference type="InterPro" id="IPR010496">
    <property type="entry name" value="AL/BT2_dom"/>
</dbReference>
<feature type="domain" description="3-keto-alpha-glucoside-1,2-lyase/3-keto-2-hydroxy-glucal hydratase" evidence="2">
    <location>
        <begin position="38"/>
        <end position="234"/>
    </location>
</feature>
<sequence>MIPMHKLFLLLGVLALYSCSSNTSNKQETRTTGQPTSDWVFLLEGNNLDQWKMYNEGPLQGWELTNGELHGSGAGWDANQDLITKQAYENFELSLDWKIAPANSSGIFYNVPKGSAQPIYEAAPEYQILDDKGWPKKMQPNQYTAASYDMYAPDGAKVKSVGEWNSTRIIVKYPQVEHWLNGVKVVTYEIGSTDWKAHKAAGKWAQVPQYGIAKSGHIGLQNAGKVIYRNIKIKQL</sequence>
<evidence type="ECO:0000259" key="2">
    <source>
        <dbReference type="Pfam" id="PF06439"/>
    </source>
</evidence>
<keyword evidence="4" id="KW-1185">Reference proteome</keyword>
<dbReference type="Proteomes" id="UP000240357">
    <property type="component" value="Unassembled WGS sequence"/>
</dbReference>
<dbReference type="AlphaFoldDB" id="A0A2T2YKC7"/>
<feature type="signal peptide" evidence="1">
    <location>
        <begin position="1"/>
        <end position="26"/>
    </location>
</feature>
<dbReference type="PROSITE" id="PS51257">
    <property type="entry name" value="PROKAR_LIPOPROTEIN"/>
    <property type="match status" value="1"/>
</dbReference>
<reference evidence="3 4" key="1">
    <citation type="submission" date="2018-03" db="EMBL/GenBank/DDBJ databases">
        <title>Adhaeribacter sp. HMF7605 Genome sequencing and assembly.</title>
        <authorList>
            <person name="Kang H."/>
            <person name="Kang J."/>
            <person name="Cha I."/>
            <person name="Kim H."/>
            <person name="Joh K."/>
        </authorList>
    </citation>
    <scope>NUCLEOTIDE SEQUENCE [LARGE SCALE GENOMIC DNA]</scope>
    <source>
        <strain evidence="3 4">HMF7605</strain>
    </source>
</reference>
<evidence type="ECO:0000313" key="3">
    <source>
        <dbReference type="EMBL" id="PSR55961.1"/>
    </source>
</evidence>
<name>A0A2T2YKC7_9BACT</name>
<dbReference type="EMBL" id="PYFT01000001">
    <property type="protein sequence ID" value="PSR55961.1"/>
    <property type="molecule type" value="Genomic_DNA"/>
</dbReference>
<gene>
    <name evidence="3" type="ORF">AHMF7605_21875</name>
</gene>
<evidence type="ECO:0000313" key="4">
    <source>
        <dbReference type="Proteomes" id="UP000240357"/>
    </source>
</evidence>
<evidence type="ECO:0000256" key="1">
    <source>
        <dbReference type="SAM" id="SignalP"/>
    </source>
</evidence>
<proteinExistence type="predicted"/>
<protein>
    <submittedName>
        <fullName evidence="3">DUF1080 domain-containing protein</fullName>
    </submittedName>
</protein>
<comment type="caution">
    <text evidence="3">The sequence shown here is derived from an EMBL/GenBank/DDBJ whole genome shotgun (WGS) entry which is preliminary data.</text>
</comment>